<accession>A0ABP9MFX0</accession>
<proteinExistence type="predicted"/>
<evidence type="ECO:0000256" key="1">
    <source>
        <dbReference type="SAM" id="SignalP"/>
    </source>
</evidence>
<dbReference type="EMBL" id="BAABKE010000001">
    <property type="protein sequence ID" value="GAA5094539.1"/>
    <property type="molecule type" value="Genomic_DNA"/>
</dbReference>
<comment type="caution">
    <text evidence="2">The sequence shown here is derived from an EMBL/GenBank/DDBJ whole genome shotgun (WGS) entry which is preliminary data.</text>
</comment>
<feature type="signal peptide" evidence="1">
    <location>
        <begin position="1"/>
        <end position="26"/>
    </location>
</feature>
<keyword evidence="1" id="KW-0732">Signal</keyword>
<evidence type="ECO:0000313" key="2">
    <source>
        <dbReference type="EMBL" id="GAA5094539.1"/>
    </source>
</evidence>
<evidence type="ECO:0008006" key="4">
    <source>
        <dbReference type="Google" id="ProtNLM"/>
    </source>
</evidence>
<organism evidence="2 3">
    <name type="scientific">Wohlfahrtiimonas larvae</name>
    <dbReference type="NCBI Taxonomy" id="1157986"/>
    <lineage>
        <taxon>Bacteria</taxon>
        <taxon>Pseudomonadati</taxon>
        <taxon>Pseudomonadota</taxon>
        <taxon>Gammaproteobacteria</taxon>
        <taxon>Cardiobacteriales</taxon>
        <taxon>Ignatzschineriaceae</taxon>
        <taxon>Wohlfahrtiimonas</taxon>
    </lineage>
</organism>
<protein>
    <recommendedName>
        <fullName evidence="4">Lipoprotein</fullName>
    </recommendedName>
</protein>
<feature type="chain" id="PRO_5045906171" description="Lipoprotein" evidence="1">
    <location>
        <begin position="27"/>
        <end position="134"/>
    </location>
</feature>
<evidence type="ECO:0000313" key="3">
    <source>
        <dbReference type="Proteomes" id="UP001500631"/>
    </source>
</evidence>
<sequence length="134" mass="15061">MYINNIARYIKLVCVFFSMTACSSVADVKSHSDVGESAQQITNPQVTANNMGTCIKELSTLKILSIDDYNKLVDSFKEVSDINRLYEEIRMATNSETKELLKMSIESKTRVLCAQVKYYSVISTQSILDKADVL</sequence>
<keyword evidence="3" id="KW-1185">Reference proteome</keyword>
<name>A0ABP9MFX0_9GAMM</name>
<dbReference type="Proteomes" id="UP001500631">
    <property type="component" value="Unassembled WGS sequence"/>
</dbReference>
<gene>
    <name evidence="2" type="ORF">GCM10023338_02920</name>
</gene>
<reference evidence="3" key="1">
    <citation type="journal article" date="2019" name="Int. J. Syst. Evol. Microbiol.">
        <title>The Global Catalogue of Microorganisms (GCM) 10K type strain sequencing project: providing services to taxonomists for standard genome sequencing and annotation.</title>
        <authorList>
            <consortium name="The Broad Institute Genomics Platform"/>
            <consortium name="The Broad Institute Genome Sequencing Center for Infectious Disease"/>
            <person name="Wu L."/>
            <person name="Ma J."/>
        </authorList>
    </citation>
    <scope>NUCLEOTIDE SEQUENCE [LARGE SCALE GENOMIC DNA]</scope>
    <source>
        <strain evidence="3">JCM 18424</strain>
    </source>
</reference>